<keyword evidence="6" id="KW-1185">Reference proteome</keyword>
<protein>
    <submittedName>
        <fullName evidence="5">Sugar ABC transporter substrate-binding protein</fullName>
    </submittedName>
</protein>
<feature type="chain" id="PRO_5039566993" evidence="4">
    <location>
        <begin position="24"/>
        <end position="440"/>
    </location>
</feature>
<dbReference type="InterPro" id="IPR006059">
    <property type="entry name" value="SBP"/>
</dbReference>
<dbReference type="AlphaFoldDB" id="A0A8J8MAM2"/>
<evidence type="ECO:0000256" key="1">
    <source>
        <dbReference type="ARBA" id="ARBA00008520"/>
    </source>
</evidence>
<dbReference type="PROSITE" id="PS51257">
    <property type="entry name" value="PROKAR_LIPOPROTEIN"/>
    <property type="match status" value="1"/>
</dbReference>
<evidence type="ECO:0000256" key="4">
    <source>
        <dbReference type="SAM" id="SignalP"/>
    </source>
</evidence>
<evidence type="ECO:0000313" key="5">
    <source>
        <dbReference type="EMBL" id="QUH29412.1"/>
    </source>
</evidence>
<evidence type="ECO:0000256" key="3">
    <source>
        <dbReference type="ARBA" id="ARBA00022729"/>
    </source>
</evidence>
<evidence type="ECO:0000313" key="6">
    <source>
        <dbReference type="Proteomes" id="UP000677305"/>
    </source>
</evidence>
<dbReference type="KEGG" id="vgu:HYG85_10975"/>
<accession>A0A8J8MAM2</accession>
<dbReference type="GO" id="GO:0042956">
    <property type="term" value="P:maltodextrin transmembrane transport"/>
    <property type="evidence" value="ECO:0007669"/>
    <property type="project" value="TreeGrafter"/>
</dbReference>
<dbReference type="PANTHER" id="PTHR30061">
    <property type="entry name" value="MALTOSE-BINDING PERIPLASMIC PROTEIN"/>
    <property type="match status" value="1"/>
</dbReference>
<reference evidence="5 6" key="1">
    <citation type="submission" date="2020-07" db="EMBL/GenBank/DDBJ databases">
        <title>Vallitalea guaymasensis genome.</title>
        <authorList>
            <person name="Postec A."/>
        </authorList>
    </citation>
    <scope>NUCLEOTIDE SEQUENCE [LARGE SCALE GENOMIC DNA]</scope>
    <source>
        <strain evidence="5 6">Ra1766G1</strain>
    </source>
</reference>
<organism evidence="5 6">
    <name type="scientific">Vallitalea guaymasensis</name>
    <dbReference type="NCBI Taxonomy" id="1185412"/>
    <lineage>
        <taxon>Bacteria</taxon>
        <taxon>Bacillati</taxon>
        <taxon>Bacillota</taxon>
        <taxon>Clostridia</taxon>
        <taxon>Lachnospirales</taxon>
        <taxon>Vallitaleaceae</taxon>
        <taxon>Vallitalea</taxon>
    </lineage>
</organism>
<proteinExistence type="inferred from homology"/>
<sequence>MSKKFFKTMTMGILIFVMVFSLAACGNKDNDKAKESDNGGNDSSSNEQVTIQFATYGLLEKATEKFYTKMAQDFEAKTDVKVEFVSYPYGDLKQQILIKANSGDAPDVVHGESSAFSSYLNSGFIEPLDDLLGAEYVNDIYDGVRKAMSDGGKLYGAPWICSTFLLVYNKDLFEQAGLDPNAPPKTYAEMIKYAEKISELKDKDGNKVFGLGSSTASVPVSGENVLSTMLTFGGNIYNDKGEVEVDTKGNLDALKFYKEVQEKGLNPEAAKLKDLRNLMAIGRLGMYFDQVWGTSGVVGINPEIKDSLAVAMIPATDATDGASLLAAHELHIMKDSKHKKEAAEFVKYITSKEVLEEYYNTTLPFIVARKSVNESLNLNDNFIDPVKDSMTQVIALAKQHSDMENALLEITSAAQRVTIGNESPEDVVKKLDDKLKQVLK</sequence>
<dbReference type="Gene3D" id="3.40.190.10">
    <property type="entry name" value="Periplasmic binding protein-like II"/>
    <property type="match status" value="2"/>
</dbReference>
<evidence type="ECO:0000256" key="2">
    <source>
        <dbReference type="ARBA" id="ARBA00022448"/>
    </source>
</evidence>
<dbReference type="Proteomes" id="UP000677305">
    <property type="component" value="Chromosome"/>
</dbReference>
<dbReference type="GO" id="GO:0015768">
    <property type="term" value="P:maltose transport"/>
    <property type="evidence" value="ECO:0007669"/>
    <property type="project" value="TreeGrafter"/>
</dbReference>
<dbReference type="Pfam" id="PF01547">
    <property type="entry name" value="SBP_bac_1"/>
    <property type="match status" value="1"/>
</dbReference>
<dbReference type="CDD" id="cd13585">
    <property type="entry name" value="PBP2_TMBP_like"/>
    <property type="match status" value="1"/>
</dbReference>
<dbReference type="RefSeq" id="WP_212693493.1">
    <property type="nucleotide sequence ID" value="NZ_CP058561.1"/>
</dbReference>
<dbReference type="GO" id="GO:0055052">
    <property type="term" value="C:ATP-binding cassette (ABC) transporter complex, substrate-binding subunit-containing"/>
    <property type="evidence" value="ECO:0007669"/>
    <property type="project" value="TreeGrafter"/>
</dbReference>
<gene>
    <name evidence="5" type="ORF">HYG85_10975</name>
</gene>
<keyword evidence="2" id="KW-0813">Transport</keyword>
<dbReference type="GO" id="GO:1901982">
    <property type="term" value="F:maltose binding"/>
    <property type="evidence" value="ECO:0007669"/>
    <property type="project" value="TreeGrafter"/>
</dbReference>
<dbReference type="EMBL" id="CP058561">
    <property type="protein sequence ID" value="QUH29412.1"/>
    <property type="molecule type" value="Genomic_DNA"/>
</dbReference>
<comment type="similarity">
    <text evidence="1">Belongs to the bacterial solute-binding protein 1 family.</text>
</comment>
<dbReference type="PANTHER" id="PTHR30061:SF50">
    <property type="entry name" value="MALTOSE_MALTODEXTRIN-BINDING PERIPLASMIC PROTEIN"/>
    <property type="match status" value="1"/>
</dbReference>
<feature type="signal peptide" evidence="4">
    <location>
        <begin position="1"/>
        <end position="23"/>
    </location>
</feature>
<name>A0A8J8MAM2_9FIRM</name>
<keyword evidence="3 4" id="KW-0732">Signal</keyword>
<dbReference type="SUPFAM" id="SSF53850">
    <property type="entry name" value="Periplasmic binding protein-like II"/>
    <property type="match status" value="1"/>
</dbReference>